<evidence type="ECO:0000256" key="9">
    <source>
        <dbReference type="RuleBase" id="RU000477"/>
    </source>
</evidence>
<dbReference type="Pfam" id="PF00230">
    <property type="entry name" value="MIP"/>
    <property type="match status" value="1"/>
</dbReference>
<feature type="transmembrane region" description="Helical" evidence="10">
    <location>
        <begin position="248"/>
        <end position="268"/>
    </location>
</feature>
<keyword evidence="7 10" id="KW-0472">Membrane</keyword>
<feature type="transmembrane region" description="Helical" evidence="10">
    <location>
        <begin position="173"/>
        <end position="196"/>
    </location>
</feature>
<evidence type="ECO:0000313" key="11">
    <source>
        <dbReference type="EMBL" id="PUU84420.1"/>
    </source>
</evidence>
<dbReference type="OrthoDB" id="3222at2759"/>
<evidence type="ECO:0000256" key="10">
    <source>
        <dbReference type="SAM" id="Phobius"/>
    </source>
</evidence>
<protein>
    <submittedName>
        <fullName evidence="11">Aquaporin-like protein</fullName>
    </submittedName>
</protein>
<dbReference type="AlphaFoldDB" id="A0A2T7A9L6"/>
<keyword evidence="12" id="KW-1185">Reference proteome</keyword>
<dbReference type="InterPro" id="IPR023271">
    <property type="entry name" value="Aquaporin-like"/>
</dbReference>
<organism evidence="11 12">
    <name type="scientific">Tuber borchii</name>
    <name type="common">White truffle</name>
    <dbReference type="NCBI Taxonomy" id="42251"/>
    <lineage>
        <taxon>Eukaryota</taxon>
        <taxon>Fungi</taxon>
        <taxon>Dikarya</taxon>
        <taxon>Ascomycota</taxon>
        <taxon>Pezizomycotina</taxon>
        <taxon>Pezizomycetes</taxon>
        <taxon>Pezizales</taxon>
        <taxon>Tuberaceae</taxon>
        <taxon>Tuber</taxon>
    </lineage>
</organism>
<proteinExistence type="inferred from homology"/>
<dbReference type="PRINTS" id="PR00783">
    <property type="entry name" value="MINTRINSICP"/>
</dbReference>
<comment type="similarity">
    <text evidence="2 9">Belongs to the MIP/aquaporin (TC 1.A.8) family.</text>
</comment>
<keyword evidence="5" id="KW-0677">Repeat</keyword>
<reference evidence="11 12" key="1">
    <citation type="submission" date="2017-04" db="EMBL/GenBank/DDBJ databases">
        <title>Draft genome sequence of Tuber borchii Vittad., a whitish edible truffle.</title>
        <authorList>
            <consortium name="DOE Joint Genome Institute"/>
            <person name="Murat C."/>
            <person name="Kuo A."/>
            <person name="Barry K.W."/>
            <person name="Clum A."/>
            <person name="Dockter R.B."/>
            <person name="Fauchery L."/>
            <person name="Iotti M."/>
            <person name="Kohler A."/>
            <person name="Labutti K."/>
            <person name="Lindquist E.A."/>
            <person name="Lipzen A."/>
            <person name="Ohm R.A."/>
            <person name="Wang M."/>
            <person name="Grigoriev I.V."/>
            <person name="Zambonelli A."/>
            <person name="Martin F.M."/>
        </authorList>
    </citation>
    <scope>NUCLEOTIDE SEQUENCE [LARGE SCALE GENOMIC DNA]</scope>
    <source>
        <strain evidence="11 12">Tbo3840</strain>
    </source>
</reference>
<accession>A0A2T7A9L6</accession>
<dbReference type="GO" id="GO:0015250">
    <property type="term" value="F:water channel activity"/>
    <property type="evidence" value="ECO:0007669"/>
    <property type="project" value="TreeGrafter"/>
</dbReference>
<feature type="transmembrane region" description="Helical" evidence="10">
    <location>
        <begin position="41"/>
        <end position="60"/>
    </location>
</feature>
<evidence type="ECO:0000313" key="12">
    <source>
        <dbReference type="Proteomes" id="UP000244722"/>
    </source>
</evidence>
<name>A0A2T7A9L6_TUBBO</name>
<sequence length="323" mass="34060">MAEDKINSTARTAPIDGVDSENASLHVGLRVPQKQNTLENYALTIFGEFLGTFLFLFFAFGGTQAAKINYAGNDLSPKDPTHAVPTPDLLLYVSLCFGFALTVNVWVFYRVTGALFNPAITLGCVLVGGVPPLKGALMGIAQLIGGIAAAGLVEGLTPGTLAVGTGLAPGVSIVQGLFIEVFLTAQLMITIFLLAVEKHRATFIAPLGIGLSFFITQLFGIYFTGGSLNPARSLGPAAVTGDFPGYHWIYWVGPALGAALGAAVYKILLFANYKALNPGQDDDGLSVVRCEIDRKGKFKETQDENRVISGRGGATSKLADENV</sequence>
<comment type="subcellular location">
    <subcellularLocation>
        <location evidence="1">Membrane</location>
        <topology evidence="1">Multi-pass membrane protein</topology>
    </subcellularLocation>
</comment>
<comment type="catalytic activity">
    <reaction evidence="8">
        <text>H2O(in) = H2O(out)</text>
        <dbReference type="Rhea" id="RHEA:29667"/>
        <dbReference type="ChEBI" id="CHEBI:15377"/>
    </reaction>
</comment>
<keyword evidence="6 10" id="KW-1133">Transmembrane helix</keyword>
<evidence type="ECO:0000256" key="3">
    <source>
        <dbReference type="ARBA" id="ARBA00022448"/>
    </source>
</evidence>
<keyword evidence="4 9" id="KW-0812">Transmembrane</keyword>
<feature type="transmembrane region" description="Helical" evidence="10">
    <location>
        <begin position="89"/>
        <end position="109"/>
    </location>
</feature>
<evidence type="ECO:0000256" key="2">
    <source>
        <dbReference type="ARBA" id="ARBA00006175"/>
    </source>
</evidence>
<evidence type="ECO:0000256" key="5">
    <source>
        <dbReference type="ARBA" id="ARBA00022737"/>
    </source>
</evidence>
<feature type="transmembrane region" description="Helical" evidence="10">
    <location>
        <begin position="203"/>
        <end position="228"/>
    </location>
</feature>
<dbReference type="Proteomes" id="UP000244722">
    <property type="component" value="Unassembled WGS sequence"/>
</dbReference>
<dbReference type="InterPro" id="IPR000425">
    <property type="entry name" value="MIP"/>
</dbReference>
<dbReference type="FunFam" id="1.20.1080.10:FF:000014">
    <property type="entry name" value="Aquaporin 1"/>
    <property type="match status" value="1"/>
</dbReference>
<evidence type="ECO:0000256" key="7">
    <source>
        <dbReference type="ARBA" id="ARBA00023136"/>
    </source>
</evidence>
<dbReference type="GO" id="GO:0005886">
    <property type="term" value="C:plasma membrane"/>
    <property type="evidence" value="ECO:0007669"/>
    <property type="project" value="TreeGrafter"/>
</dbReference>
<dbReference type="Gene3D" id="1.20.1080.10">
    <property type="entry name" value="Glycerol uptake facilitator protein"/>
    <property type="match status" value="1"/>
</dbReference>
<evidence type="ECO:0000256" key="8">
    <source>
        <dbReference type="ARBA" id="ARBA00034651"/>
    </source>
</evidence>
<evidence type="ECO:0000256" key="4">
    <source>
        <dbReference type="ARBA" id="ARBA00022692"/>
    </source>
</evidence>
<evidence type="ECO:0000256" key="6">
    <source>
        <dbReference type="ARBA" id="ARBA00022989"/>
    </source>
</evidence>
<gene>
    <name evidence="11" type="ORF">B9Z19DRAFT_1188962</name>
</gene>
<dbReference type="STRING" id="42251.A0A2T7A9L6"/>
<keyword evidence="3 9" id="KW-0813">Transport</keyword>
<comment type="caution">
    <text evidence="11">The sequence shown here is derived from an EMBL/GenBank/DDBJ whole genome shotgun (WGS) entry which is preliminary data.</text>
</comment>
<dbReference type="PANTHER" id="PTHR19139">
    <property type="entry name" value="AQUAPORIN TRANSPORTER"/>
    <property type="match status" value="1"/>
</dbReference>
<dbReference type="EMBL" id="NESQ01000001">
    <property type="protein sequence ID" value="PUU84420.1"/>
    <property type="molecule type" value="Genomic_DNA"/>
</dbReference>
<evidence type="ECO:0000256" key="1">
    <source>
        <dbReference type="ARBA" id="ARBA00004141"/>
    </source>
</evidence>
<dbReference type="PANTHER" id="PTHR19139:SF199">
    <property type="entry name" value="MIP17260P"/>
    <property type="match status" value="1"/>
</dbReference>
<feature type="transmembrane region" description="Helical" evidence="10">
    <location>
        <begin position="115"/>
        <end position="133"/>
    </location>
</feature>
<dbReference type="InterPro" id="IPR034294">
    <property type="entry name" value="Aquaporin_transptr"/>
</dbReference>
<dbReference type="SUPFAM" id="SSF81338">
    <property type="entry name" value="Aquaporin-like"/>
    <property type="match status" value="1"/>
</dbReference>